<organism evidence="1">
    <name type="scientific">viral metagenome</name>
    <dbReference type="NCBI Taxonomy" id="1070528"/>
    <lineage>
        <taxon>unclassified sequences</taxon>
        <taxon>metagenomes</taxon>
        <taxon>organismal metagenomes</taxon>
    </lineage>
</organism>
<sequence>MKWFKHLSGALNDSLIFEAIEKFGGDGYLVFFGTLEMMSDEFDINNPGVVILPIKKLTKNFQLSRQKTVRILAFFDQKAKISPEKTKSFFVEVGKTHATINCPKLKDLCDEWTKRQLRSNSEVTTELLPPLETEEEEETELLGLSNDKPGKPDSFKLPKIGSKHFADKLKNAEEIKDICKKVIIPNFNPYQFVQGCANKNCHPTAIYEALEALTNPDLKVNNPYPYATAVVKTKSQNYHEAEHMQQSKQFKSDWGKEFFK</sequence>
<accession>A0A6M3X9Q2</accession>
<dbReference type="EMBL" id="MT144600">
    <property type="protein sequence ID" value="QJH94359.1"/>
    <property type="molecule type" value="Genomic_DNA"/>
</dbReference>
<protein>
    <submittedName>
        <fullName evidence="1">Uncharacterized protein</fullName>
    </submittedName>
</protein>
<dbReference type="AlphaFoldDB" id="A0A6M3X9Q2"/>
<evidence type="ECO:0000313" key="1">
    <source>
        <dbReference type="EMBL" id="QJH94359.1"/>
    </source>
</evidence>
<reference evidence="1" key="1">
    <citation type="submission" date="2020-03" db="EMBL/GenBank/DDBJ databases">
        <title>The deep terrestrial virosphere.</title>
        <authorList>
            <person name="Holmfeldt K."/>
            <person name="Nilsson E."/>
            <person name="Simone D."/>
            <person name="Lopez-Fernandez M."/>
            <person name="Wu X."/>
            <person name="de Brujin I."/>
            <person name="Lundin D."/>
            <person name="Andersson A."/>
            <person name="Bertilsson S."/>
            <person name="Dopson M."/>
        </authorList>
    </citation>
    <scope>NUCLEOTIDE SEQUENCE</scope>
    <source>
        <strain evidence="1">TM448B00218</strain>
    </source>
</reference>
<gene>
    <name evidence="1" type="ORF">TM448B00218_0002</name>
</gene>
<proteinExistence type="predicted"/>
<name>A0A6M3X9Q2_9ZZZZ</name>